<dbReference type="EMBL" id="JAWWNJ010000176">
    <property type="protein sequence ID" value="KAK6974981.1"/>
    <property type="molecule type" value="Genomic_DNA"/>
</dbReference>
<accession>A0AAV9Z9B4</accession>
<evidence type="ECO:0000313" key="2">
    <source>
        <dbReference type="Proteomes" id="UP001362999"/>
    </source>
</evidence>
<evidence type="ECO:0000313" key="1">
    <source>
        <dbReference type="EMBL" id="KAK6974981.1"/>
    </source>
</evidence>
<dbReference type="Proteomes" id="UP001362999">
    <property type="component" value="Unassembled WGS sequence"/>
</dbReference>
<reference evidence="1 2" key="1">
    <citation type="journal article" date="2024" name="J Genomics">
        <title>Draft genome sequencing and assembly of Favolaschia claudopus CIRM-BRFM 2984 isolated from oak limbs.</title>
        <authorList>
            <person name="Navarro D."/>
            <person name="Drula E."/>
            <person name="Chaduli D."/>
            <person name="Cazenave R."/>
            <person name="Ahrendt S."/>
            <person name="Wang J."/>
            <person name="Lipzen A."/>
            <person name="Daum C."/>
            <person name="Barry K."/>
            <person name="Grigoriev I.V."/>
            <person name="Favel A."/>
            <person name="Rosso M.N."/>
            <person name="Martin F."/>
        </authorList>
    </citation>
    <scope>NUCLEOTIDE SEQUENCE [LARGE SCALE GENOMIC DNA]</scope>
    <source>
        <strain evidence="1 2">CIRM-BRFM 2984</strain>
    </source>
</reference>
<sequence>MQSLVSLSQHCPLLVYLRLDVDATKIPSARLPAQRRALHRKFSLWVMVCYSSPSRKEWDEVNRLISAFAEIRADERHLIVHNGLPKDVD</sequence>
<protein>
    <submittedName>
        <fullName evidence="1">Uncharacterized protein</fullName>
    </submittedName>
</protein>
<name>A0AAV9Z9B4_9AGAR</name>
<proteinExistence type="predicted"/>
<comment type="caution">
    <text evidence="1">The sequence shown here is derived from an EMBL/GenBank/DDBJ whole genome shotgun (WGS) entry which is preliminary data.</text>
</comment>
<organism evidence="1 2">
    <name type="scientific">Favolaschia claudopus</name>
    <dbReference type="NCBI Taxonomy" id="2862362"/>
    <lineage>
        <taxon>Eukaryota</taxon>
        <taxon>Fungi</taxon>
        <taxon>Dikarya</taxon>
        <taxon>Basidiomycota</taxon>
        <taxon>Agaricomycotina</taxon>
        <taxon>Agaricomycetes</taxon>
        <taxon>Agaricomycetidae</taxon>
        <taxon>Agaricales</taxon>
        <taxon>Marasmiineae</taxon>
        <taxon>Mycenaceae</taxon>
        <taxon>Favolaschia</taxon>
    </lineage>
</organism>
<gene>
    <name evidence="1" type="ORF">R3P38DRAFT_3238292</name>
</gene>
<dbReference type="AlphaFoldDB" id="A0AAV9Z9B4"/>
<keyword evidence="2" id="KW-1185">Reference proteome</keyword>